<protein>
    <submittedName>
        <fullName evidence="1">Type II toxin-antitoxin system RelE/ParE family toxin</fullName>
    </submittedName>
</protein>
<dbReference type="GeneID" id="61065517"/>
<gene>
    <name evidence="1" type="ORF">CX802_02360</name>
</gene>
<dbReference type="Gene3D" id="3.30.2310.20">
    <property type="entry name" value="RelE-like"/>
    <property type="match status" value="1"/>
</dbReference>
<proteinExistence type="predicted"/>
<keyword evidence="2" id="KW-1185">Reference proteome</keyword>
<organism evidence="1 2">
    <name type="scientific">Campylobacter fetus</name>
    <dbReference type="NCBI Taxonomy" id="196"/>
    <lineage>
        <taxon>Bacteria</taxon>
        <taxon>Pseudomonadati</taxon>
        <taxon>Campylobacterota</taxon>
        <taxon>Epsilonproteobacteria</taxon>
        <taxon>Campylobacterales</taxon>
        <taxon>Campylobacteraceae</taxon>
        <taxon>Campylobacter</taxon>
    </lineage>
</organism>
<sequence>MVKFSQRFKTELHIIFNFIAQDSKTRAGIFKDELLMQSKDLANLPFRFRKSVTSDNDNVRDFIFKGYVIPFLIQDDTIIVLGIYKANEWKF</sequence>
<dbReference type="OMA" id="CRKSIYF"/>
<name>A0A5L8L0J4_CAMFE</name>
<dbReference type="InterPro" id="IPR007712">
    <property type="entry name" value="RelE/ParE_toxin"/>
</dbReference>
<dbReference type="EMBL" id="AABTCC010000005">
    <property type="protein sequence ID" value="EAI8858696.1"/>
    <property type="molecule type" value="Genomic_DNA"/>
</dbReference>
<dbReference type="Proteomes" id="UP000535509">
    <property type="component" value="Unassembled WGS sequence"/>
</dbReference>
<dbReference type="AlphaFoldDB" id="A0A5L8L0J4"/>
<dbReference type="RefSeq" id="WP_011732313.1">
    <property type="nucleotide sequence ID" value="NZ_AACCWO020000050.1"/>
</dbReference>
<dbReference type="InterPro" id="IPR035093">
    <property type="entry name" value="RelE/ParE_toxin_dom_sf"/>
</dbReference>
<reference evidence="1 2" key="1">
    <citation type="submission" date="2018-06" db="EMBL/GenBank/DDBJ databases">
        <authorList>
            <consortium name="PulseNet: The National Subtyping Network for Foodborne Disease Surveillance"/>
            <person name="Tarr C.L."/>
            <person name="Trees E."/>
            <person name="Katz L.S."/>
            <person name="Carleton-Romer H.A."/>
            <person name="Stroika S."/>
            <person name="Kucerova Z."/>
            <person name="Roache K.F."/>
            <person name="Sabol A.L."/>
            <person name="Besser J."/>
            <person name="Gerner-Smidt P."/>
        </authorList>
    </citation>
    <scope>NUCLEOTIDE SEQUENCE [LARGE SCALE GENOMIC DNA]</scope>
    <source>
        <strain evidence="1 2">PNUSAC001503</strain>
    </source>
</reference>
<evidence type="ECO:0000313" key="1">
    <source>
        <dbReference type="EMBL" id="EAI8858696.1"/>
    </source>
</evidence>
<evidence type="ECO:0000313" key="2">
    <source>
        <dbReference type="Proteomes" id="UP000535509"/>
    </source>
</evidence>
<accession>A0A5L8L0J4</accession>
<dbReference type="Pfam" id="PF05016">
    <property type="entry name" value="ParE_toxin"/>
    <property type="match status" value="1"/>
</dbReference>
<comment type="caution">
    <text evidence="1">The sequence shown here is derived from an EMBL/GenBank/DDBJ whole genome shotgun (WGS) entry which is preliminary data.</text>
</comment>